<organism evidence="1 2">
    <name type="scientific">Avena sativa</name>
    <name type="common">Oat</name>
    <dbReference type="NCBI Taxonomy" id="4498"/>
    <lineage>
        <taxon>Eukaryota</taxon>
        <taxon>Viridiplantae</taxon>
        <taxon>Streptophyta</taxon>
        <taxon>Embryophyta</taxon>
        <taxon>Tracheophyta</taxon>
        <taxon>Spermatophyta</taxon>
        <taxon>Magnoliopsida</taxon>
        <taxon>Liliopsida</taxon>
        <taxon>Poales</taxon>
        <taxon>Poaceae</taxon>
        <taxon>BOP clade</taxon>
        <taxon>Pooideae</taxon>
        <taxon>Poodae</taxon>
        <taxon>Poeae</taxon>
        <taxon>Poeae Chloroplast Group 1 (Aveneae type)</taxon>
        <taxon>Aveninae</taxon>
        <taxon>Avena</taxon>
    </lineage>
</organism>
<proteinExistence type="predicted"/>
<dbReference type="EnsemblPlants" id="AVESA.00010b.r2.4AG0585930.1">
    <property type="protein sequence ID" value="AVESA.00010b.r2.4AG0585930.1.CDS"/>
    <property type="gene ID" value="AVESA.00010b.r2.4AG0585930"/>
</dbReference>
<sequence>MSAPVEMSTSTKKRAMEADGIGQEDVEAKKRKLREEKDQDVEAEKRNNGREEEEEDDGESKRNNGREEEDVERNKRNNLGKAEEKVSSVVLFPEAHLFMSDPEAYIAQFCKDEKEPDPEVEIPTLDRFIPPTFFRTRDLIPIREPGSNKAVLSAAKFLLGVSSSLGGKPLKRCSGFLIDWDEGSQTGTVLTTANLIRTKDPPHSDVWIDGAHYDSKADITVHLLDGTSADGRLLYHQPHYDLAFLSVKVNQPVQLPSFKEGVQFSQKVFRLGRDDSSILRITYGRAEYVNPDMYERYHNMYFKCADYGSDDADADDNEHDDGGLVVDLDGEVVGMVNISSTLGSFIPSSLLLKCVASWKNQGRIPRPHLGMKFEAIKLLEPAYVDSIWRAYNIDDGLIVQEVSKGSHAEKIGIESGDIIESFSGRCVSTTVELENMLLSMSKDPLDSQNGGNNVHFSVGVFHALNKQRRTAQLTANVSDCGEVIAKGP</sequence>
<name>A0ACD5W998_AVESA</name>
<evidence type="ECO:0000313" key="2">
    <source>
        <dbReference type="Proteomes" id="UP001732700"/>
    </source>
</evidence>
<keyword evidence="2" id="KW-1185">Reference proteome</keyword>
<reference evidence="1" key="1">
    <citation type="submission" date="2021-05" db="EMBL/GenBank/DDBJ databases">
        <authorList>
            <person name="Scholz U."/>
            <person name="Mascher M."/>
            <person name="Fiebig A."/>
        </authorList>
    </citation>
    <scope>NUCLEOTIDE SEQUENCE [LARGE SCALE GENOMIC DNA]</scope>
</reference>
<evidence type="ECO:0000313" key="1">
    <source>
        <dbReference type="EnsemblPlants" id="AVESA.00010b.r2.4AG0585930.1.CDS"/>
    </source>
</evidence>
<reference evidence="1" key="2">
    <citation type="submission" date="2025-09" db="UniProtKB">
        <authorList>
            <consortium name="EnsemblPlants"/>
        </authorList>
    </citation>
    <scope>IDENTIFICATION</scope>
</reference>
<dbReference type="Proteomes" id="UP001732700">
    <property type="component" value="Chromosome 4A"/>
</dbReference>
<accession>A0ACD5W998</accession>
<protein>
    <submittedName>
        <fullName evidence="1">Uncharacterized protein</fullName>
    </submittedName>
</protein>